<evidence type="ECO:0000313" key="7">
    <source>
        <dbReference type="EMBL" id="SKB37709.1"/>
    </source>
</evidence>
<evidence type="ECO:0000256" key="1">
    <source>
        <dbReference type="ARBA" id="ARBA00022490"/>
    </source>
</evidence>
<gene>
    <name evidence="6" type="primary">rlmF</name>
    <name evidence="7" type="ORF">SAMN05661099_0980</name>
</gene>
<evidence type="ECO:0000313" key="8">
    <source>
        <dbReference type="Proteomes" id="UP000189981"/>
    </source>
</evidence>
<dbReference type="OrthoDB" id="1115728at2"/>
<keyword evidence="4 6" id="KW-0808">Transferase</keyword>
<proteinExistence type="inferred from homology"/>
<sequence length="304" mass="34490">MIKPDRLDLNEKQQLHSRNKHRGRYDFQTLVRSCPELEEFVILNPHGSPSIDFKNSDAVKTLNKALLSNFYGIGLWDIPEGYLCPPIPGRADYIHYLADLLDDGEGEPRRGKPVRVLDVGTGANCIYPLIGHKEYGWTFVGSEIDHLALRSAKNIVEANHLTKAISIRKQSSVENILEGIIHHGEKFDAVMCNPPFHASLQESMTGTERKWKNLGKRPEHNDLNFGGKDSELWCEGGELRFVTQMIKESASFVDSVKWFTSLISKKETLSLCISELKKLNLSDVKFIPMSQGQKVSRILAWKFR</sequence>
<dbReference type="PIRSF" id="PIRSF029038">
    <property type="entry name" value="Mtase_YbiN_prd"/>
    <property type="match status" value="1"/>
</dbReference>
<dbReference type="PANTHER" id="PTHR13393:SF0">
    <property type="entry name" value="RNA N6-ADENOSINE-METHYLTRANSFERASE METTL16"/>
    <property type="match status" value="1"/>
</dbReference>
<protein>
    <recommendedName>
        <fullName evidence="6">Ribosomal RNA large subunit methyltransferase F</fullName>
        <ecNumber evidence="6">2.1.1.181</ecNumber>
    </recommendedName>
    <alternativeName>
        <fullName evidence="6">23S rRNA mA1618 methyltransferase</fullName>
    </alternativeName>
    <alternativeName>
        <fullName evidence="6">rRNA adenine N-6-methyltransferase</fullName>
    </alternativeName>
</protein>
<dbReference type="EMBL" id="FUYR01000001">
    <property type="protein sequence ID" value="SKB37709.1"/>
    <property type="molecule type" value="Genomic_DNA"/>
</dbReference>
<dbReference type="InterPro" id="IPR010286">
    <property type="entry name" value="METTL16/RlmF"/>
</dbReference>
<keyword evidence="3 6" id="KW-0489">Methyltransferase</keyword>
<dbReference type="STRING" id="572036.SAMN05661099_0980"/>
<keyword evidence="1 6" id="KW-0963">Cytoplasm</keyword>
<dbReference type="EC" id="2.1.1.181" evidence="6"/>
<dbReference type="NCBIfam" id="NF008725">
    <property type="entry name" value="PRK11727.1"/>
    <property type="match status" value="1"/>
</dbReference>
<dbReference type="InterPro" id="IPR029063">
    <property type="entry name" value="SAM-dependent_MTases_sf"/>
</dbReference>
<keyword evidence="2 6" id="KW-0698">rRNA processing</keyword>
<dbReference type="Gene3D" id="3.40.50.150">
    <property type="entry name" value="Vaccinia Virus protein VP39"/>
    <property type="match status" value="1"/>
</dbReference>
<evidence type="ECO:0000256" key="2">
    <source>
        <dbReference type="ARBA" id="ARBA00022552"/>
    </source>
</evidence>
<dbReference type="PANTHER" id="PTHR13393">
    <property type="entry name" value="SAM-DEPENDENT METHYLTRANSFERASE"/>
    <property type="match status" value="1"/>
</dbReference>
<dbReference type="GO" id="GO:0005737">
    <property type="term" value="C:cytoplasm"/>
    <property type="evidence" value="ECO:0007669"/>
    <property type="project" value="UniProtKB-SubCell"/>
</dbReference>
<dbReference type="InterPro" id="IPR016909">
    <property type="entry name" value="rRNA_lsu_MeTfrase_F"/>
</dbReference>
<evidence type="ECO:0000256" key="4">
    <source>
        <dbReference type="ARBA" id="ARBA00022679"/>
    </source>
</evidence>
<dbReference type="HAMAP" id="MF_01848">
    <property type="entry name" value="23SrRNA_methyltr_F"/>
    <property type="match status" value="1"/>
</dbReference>
<dbReference type="AlphaFoldDB" id="A0A1T5AS69"/>
<dbReference type="GO" id="GO:0052907">
    <property type="term" value="F:23S rRNA (adenine(1618)-N(6))-methyltransferase activity"/>
    <property type="evidence" value="ECO:0007669"/>
    <property type="project" value="UniProtKB-EC"/>
</dbReference>
<dbReference type="CDD" id="cd02440">
    <property type="entry name" value="AdoMet_MTases"/>
    <property type="match status" value="1"/>
</dbReference>
<evidence type="ECO:0000256" key="5">
    <source>
        <dbReference type="ARBA" id="ARBA00022691"/>
    </source>
</evidence>
<name>A0A1T5AS69_9SPHI</name>
<dbReference type="SUPFAM" id="SSF53335">
    <property type="entry name" value="S-adenosyl-L-methionine-dependent methyltransferases"/>
    <property type="match status" value="1"/>
</dbReference>
<organism evidence="7 8">
    <name type="scientific">Daejeonella lutea</name>
    <dbReference type="NCBI Taxonomy" id="572036"/>
    <lineage>
        <taxon>Bacteria</taxon>
        <taxon>Pseudomonadati</taxon>
        <taxon>Bacteroidota</taxon>
        <taxon>Sphingobacteriia</taxon>
        <taxon>Sphingobacteriales</taxon>
        <taxon>Sphingobacteriaceae</taxon>
        <taxon>Daejeonella</taxon>
    </lineage>
</organism>
<keyword evidence="5 6" id="KW-0949">S-adenosyl-L-methionine</keyword>
<comment type="function">
    <text evidence="6">Specifically methylates the adenine in position 1618 of 23S rRNA.</text>
</comment>
<dbReference type="GO" id="GO:0070475">
    <property type="term" value="P:rRNA base methylation"/>
    <property type="evidence" value="ECO:0007669"/>
    <property type="project" value="TreeGrafter"/>
</dbReference>
<dbReference type="Pfam" id="PF05971">
    <property type="entry name" value="Methyltransf_10"/>
    <property type="match status" value="1"/>
</dbReference>
<comment type="catalytic activity">
    <reaction evidence="6">
        <text>adenosine(1618) in 23S rRNA + S-adenosyl-L-methionine = N(6)-methyladenosine(1618) in 23S rRNA + S-adenosyl-L-homocysteine + H(+)</text>
        <dbReference type="Rhea" id="RHEA:16497"/>
        <dbReference type="Rhea" id="RHEA-COMP:10229"/>
        <dbReference type="Rhea" id="RHEA-COMP:10231"/>
        <dbReference type="ChEBI" id="CHEBI:15378"/>
        <dbReference type="ChEBI" id="CHEBI:57856"/>
        <dbReference type="ChEBI" id="CHEBI:59789"/>
        <dbReference type="ChEBI" id="CHEBI:74411"/>
        <dbReference type="ChEBI" id="CHEBI:74449"/>
        <dbReference type="EC" id="2.1.1.181"/>
    </reaction>
</comment>
<evidence type="ECO:0000256" key="6">
    <source>
        <dbReference type="HAMAP-Rule" id="MF_01848"/>
    </source>
</evidence>
<evidence type="ECO:0000256" key="3">
    <source>
        <dbReference type="ARBA" id="ARBA00022603"/>
    </source>
</evidence>
<comment type="similarity">
    <text evidence="6">Belongs to the methyltransferase superfamily. METTL16/RlmF family.</text>
</comment>
<dbReference type="Proteomes" id="UP000189981">
    <property type="component" value="Unassembled WGS sequence"/>
</dbReference>
<comment type="subcellular location">
    <subcellularLocation>
        <location evidence="6">Cytoplasm</location>
    </subcellularLocation>
</comment>
<reference evidence="8" key="1">
    <citation type="submission" date="2017-02" db="EMBL/GenBank/DDBJ databases">
        <authorList>
            <person name="Varghese N."/>
            <person name="Submissions S."/>
        </authorList>
    </citation>
    <scope>NUCLEOTIDE SEQUENCE [LARGE SCALE GENOMIC DNA]</scope>
    <source>
        <strain evidence="8">DSM 22385</strain>
    </source>
</reference>
<keyword evidence="8" id="KW-1185">Reference proteome</keyword>
<accession>A0A1T5AS69</accession>